<gene>
    <name evidence="6" type="primary">flgL</name>
    <name evidence="6" type="ORF">F9B85_03175</name>
</gene>
<evidence type="ECO:0000256" key="3">
    <source>
        <dbReference type="ARBA" id="ARBA00023143"/>
    </source>
</evidence>
<keyword evidence="6" id="KW-0282">Flagellum</keyword>
<dbReference type="Pfam" id="PF00669">
    <property type="entry name" value="Flagellin_N"/>
    <property type="match status" value="1"/>
</dbReference>
<evidence type="ECO:0000256" key="2">
    <source>
        <dbReference type="ARBA" id="ARBA00005709"/>
    </source>
</evidence>
<dbReference type="Pfam" id="PF00700">
    <property type="entry name" value="Flagellin_C"/>
    <property type="match status" value="1"/>
</dbReference>
<keyword evidence="6" id="KW-0966">Cell projection</keyword>
<dbReference type="AlphaFoldDB" id="A0A6I0F4N3"/>
<comment type="subcellular location">
    <subcellularLocation>
        <location evidence="1">Bacterial flagellum</location>
    </subcellularLocation>
</comment>
<dbReference type="InterPro" id="IPR001029">
    <property type="entry name" value="Flagellin_N"/>
</dbReference>
<proteinExistence type="inferred from homology"/>
<organism evidence="6 7">
    <name type="scientific">Heliorestis acidaminivorans</name>
    <dbReference type="NCBI Taxonomy" id="553427"/>
    <lineage>
        <taxon>Bacteria</taxon>
        <taxon>Bacillati</taxon>
        <taxon>Bacillota</taxon>
        <taxon>Clostridia</taxon>
        <taxon>Eubacteriales</taxon>
        <taxon>Heliobacteriaceae</taxon>
        <taxon>Heliorestis</taxon>
    </lineage>
</organism>
<reference evidence="6 7" key="1">
    <citation type="submission" date="2019-10" db="EMBL/GenBank/DDBJ databases">
        <title>Whole-genome sequence of the extremophile Heliorestis acidaminivorans DSM 24790.</title>
        <authorList>
            <person name="Kyndt J.A."/>
            <person name="Meyer T.E."/>
        </authorList>
    </citation>
    <scope>NUCLEOTIDE SEQUENCE [LARGE SCALE GENOMIC DNA]</scope>
    <source>
        <strain evidence="6 7">DSM 24790</strain>
    </source>
</reference>
<accession>A0A6I0F4N3</accession>
<dbReference type="GO" id="GO:0005198">
    <property type="term" value="F:structural molecule activity"/>
    <property type="evidence" value="ECO:0007669"/>
    <property type="project" value="InterPro"/>
</dbReference>
<keyword evidence="3" id="KW-0975">Bacterial flagellum</keyword>
<dbReference type="SUPFAM" id="SSF64518">
    <property type="entry name" value="Phase 1 flagellin"/>
    <property type="match status" value="1"/>
</dbReference>
<dbReference type="InterPro" id="IPR013384">
    <property type="entry name" value="Flagell_FlgL"/>
</dbReference>
<feature type="domain" description="Flagellin N-terminal" evidence="4">
    <location>
        <begin position="7"/>
        <end position="142"/>
    </location>
</feature>
<evidence type="ECO:0000313" key="6">
    <source>
        <dbReference type="EMBL" id="KAB2953637.1"/>
    </source>
</evidence>
<sequence length="298" mass="33644">MVTRVTQQMLNNTFMRNLESSYRQMEKFQNQLSTGKAIHRPGDNPVLVARSMYYRSNQVEVQKYAENAYEAKLWLEQTEGAVSDSVQVLHRVRELMVQASNDTLDGDAKEAIAKEIQELRDHLLQLSNTSIAGRYIFGGTNTLVQPAEKDGAWNGNLGEIKLELGDRNYVTVNTVGAKLFDYPDKNNNVFKLLDNITATLRDPKNESTEISPFITKVTEQINNMVDEQANLGARENRLDFTINRLESLNISLQSARSDAEDVNIARVITDLQSQENVYRAALSAGARIIQPSLNDFLR</sequence>
<comment type="caution">
    <text evidence="6">The sequence shown here is derived from an EMBL/GenBank/DDBJ whole genome shotgun (WGS) entry which is preliminary data.</text>
</comment>
<evidence type="ECO:0000259" key="4">
    <source>
        <dbReference type="Pfam" id="PF00669"/>
    </source>
</evidence>
<protein>
    <submittedName>
        <fullName evidence="6">Flagellar hook-associated protein FlgL</fullName>
    </submittedName>
</protein>
<evidence type="ECO:0000256" key="1">
    <source>
        <dbReference type="ARBA" id="ARBA00004365"/>
    </source>
</evidence>
<keyword evidence="7" id="KW-1185">Reference proteome</keyword>
<dbReference type="GO" id="GO:0071973">
    <property type="term" value="P:bacterial-type flagellum-dependent cell motility"/>
    <property type="evidence" value="ECO:0007669"/>
    <property type="project" value="InterPro"/>
</dbReference>
<evidence type="ECO:0000259" key="5">
    <source>
        <dbReference type="Pfam" id="PF00700"/>
    </source>
</evidence>
<evidence type="ECO:0000313" key="7">
    <source>
        <dbReference type="Proteomes" id="UP000468766"/>
    </source>
</evidence>
<dbReference type="PANTHER" id="PTHR42792:SF1">
    <property type="entry name" value="FLAGELLAR HOOK-ASSOCIATED PROTEIN 3"/>
    <property type="match status" value="1"/>
</dbReference>
<keyword evidence="6" id="KW-0969">Cilium</keyword>
<comment type="similarity">
    <text evidence="2">Belongs to the bacterial flagellin family.</text>
</comment>
<dbReference type="RefSeq" id="WP_151618497.1">
    <property type="nucleotide sequence ID" value="NZ_WBXO01000002.1"/>
</dbReference>
<feature type="domain" description="Flagellin C-terminal" evidence="5">
    <location>
        <begin position="214"/>
        <end position="290"/>
    </location>
</feature>
<dbReference type="Gene3D" id="1.20.1330.10">
    <property type="entry name" value="f41 fragment of flagellin, N-terminal domain"/>
    <property type="match status" value="1"/>
</dbReference>
<dbReference type="EMBL" id="WBXO01000002">
    <property type="protein sequence ID" value="KAB2953637.1"/>
    <property type="molecule type" value="Genomic_DNA"/>
</dbReference>
<dbReference type="GO" id="GO:0009424">
    <property type="term" value="C:bacterial-type flagellum hook"/>
    <property type="evidence" value="ECO:0007669"/>
    <property type="project" value="InterPro"/>
</dbReference>
<name>A0A6I0F4N3_9FIRM</name>
<dbReference type="PANTHER" id="PTHR42792">
    <property type="entry name" value="FLAGELLIN"/>
    <property type="match status" value="1"/>
</dbReference>
<dbReference type="OrthoDB" id="9758307at2"/>
<dbReference type="InterPro" id="IPR046358">
    <property type="entry name" value="Flagellin_C"/>
</dbReference>
<dbReference type="InterPro" id="IPR001492">
    <property type="entry name" value="Flagellin"/>
</dbReference>
<dbReference type="NCBIfam" id="TIGR02550">
    <property type="entry name" value="flagell_flgL"/>
    <property type="match status" value="1"/>
</dbReference>
<dbReference type="Proteomes" id="UP000468766">
    <property type="component" value="Unassembled WGS sequence"/>
</dbReference>